<dbReference type="InterPro" id="IPR000551">
    <property type="entry name" value="MerR-type_HTH_dom"/>
</dbReference>
<dbReference type="AlphaFoldDB" id="A0A653EYT5"/>
<name>A0A653EYT5_9MYCO</name>
<accession>A0A653EYT5</accession>
<evidence type="ECO:0000259" key="1">
    <source>
        <dbReference type="PROSITE" id="PS50937"/>
    </source>
</evidence>
<dbReference type="GO" id="GO:0006355">
    <property type="term" value="P:regulation of DNA-templated transcription"/>
    <property type="evidence" value="ECO:0007669"/>
    <property type="project" value="InterPro"/>
</dbReference>
<organism evidence="2">
    <name type="scientific">Mycobacterium riyadhense</name>
    <dbReference type="NCBI Taxonomy" id="486698"/>
    <lineage>
        <taxon>Bacteria</taxon>
        <taxon>Bacillati</taxon>
        <taxon>Actinomycetota</taxon>
        <taxon>Actinomycetes</taxon>
        <taxon>Mycobacteriales</taxon>
        <taxon>Mycobacteriaceae</taxon>
        <taxon>Mycobacterium</taxon>
    </lineage>
</organism>
<feature type="domain" description="HTH merR-type" evidence="1">
    <location>
        <begin position="1"/>
        <end position="31"/>
    </location>
</feature>
<dbReference type="PROSITE" id="PS50937">
    <property type="entry name" value="HTH_MERR_2"/>
    <property type="match status" value="1"/>
</dbReference>
<gene>
    <name evidence="2" type="ORF">BIN_B_04586</name>
</gene>
<protein>
    <recommendedName>
        <fullName evidence="1">HTH merR-type domain-containing protein</fullName>
    </recommendedName>
</protein>
<dbReference type="GO" id="GO:0003677">
    <property type="term" value="F:DNA binding"/>
    <property type="evidence" value="ECO:0007669"/>
    <property type="project" value="InterPro"/>
</dbReference>
<reference evidence="2" key="1">
    <citation type="submission" date="2019-05" db="EMBL/GenBank/DDBJ databases">
        <authorList>
            <person name="Naeem R."/>
            <person name="Antony C."/>
            <person name="Guan Q."/>
        </authorList>
    </citation>
    <scope>NUCLEOTIDE SEQUENCE</scope>
    <source>
        <strain evidence="2">2</strain>
    </source>
</reference>
<dbReference type="EMBL" id="LR589136">
    <property type="protein sequence ID" value="VTP02570.1"/>
    <property type="molecule type" value="Genomic_DNA"/>
</dbReference>
<evidence type="ECO:0000313" key="2">
    <source>
        <dbReference type="EMBL" id="VTP02570.1"/>
    </source>
</evidence>
<sequence length="85" mass="9273">MKLTDTSTAIIRVHEDSGLLTPLARGASGYRDDAPICWIVSSIPDDHGALKLPSRMSVHARGRGQCWDRDRRRFGRLSGVAAQAA</sequence>
<proteinExistence type="predicted"/>